<dbReference type="InterPro" id="IPR002575">
    <property type="entry name" value="Aminoglycoside_PTrfase"/>
</dbReference>
<organism evidence="2 3">
    <name type="scientific">Paenibacillus montanisoli</name>
    <dbReference type="NCBI Taxonomy" id="2081970"/>
    <lineage>
        <taxon>Bacteria</taxon>
        <taxon>Bacillati</taxon>
        <taxon>Bacillota</taxon>
        <taxon>Bacilli</taxon>
        <taxon>Bacillales</taxon>
        <taxon>Paenibacillaceae</taxon>
        <taxon>Paenibacillus</taxon>
    </lineage>
</organism>
<name>A0A328U8H4_9BACL</name>
<dbReference type="OrthoDB" id="2570531at2"/>
<dbReference type="Gene3D" id="3.90.1200.10">
    <property type="match status" value="1"/>
</dbReference>
<comment type="caution">
    <text evidence="2">The sequence shown here is derived from an EMBL/GenBank/DDBJ whole genome shotgun (WGS) entry which is preliminary data.</text>
</comment>
<gene>
    <name evidence="2" type="ORF">DL346_01785</name>
</gene>
<keyword evidence="3" id="KW-1185">Reference proteome</keyword>
<feature type="domain" description="Aminoglycoside phosphotransferase" evidence="1">
    <location>
        <begin position="134"/>
        <end position="220"/>
    </location>
</feature>
<dbReference type="Proteomes" id="UP000249260">
    <property type="component" value="Unassembled WGS sequence"/>
</dbReference>
<dbReference type="SUPFAM" id="SSF56112">
    <property type="entry name" value="Protein kinase-like (PK-like)"/>
    <property type="match status" value="1"/>
</dbReference>
<dbReference type="Pfam" id="PF01636">
    <property type="entry name" value="APH"/>
    <property type="match status" value="1"/>
</dbReference>
<evidence type="ECO:0000313" key="3">
    <source>
        <dbReference type="Proteomes" id="UP000249260"/>
    </source>
</evidence>
<sequence length="288" mass="32349">MYKHSFFHLYLHDDEELASILGASVAERATLHEWPLSCVQRIRMSDASTIIFKVQAEPSIEAQFYNKASSPLLVSSRVIEQNDTPDALLLEHIDAPFLSDITMDTDEALRFIDDMTNQISQIEGDLPYFYKIGSLPDWGRFTGALVRDLETLVRRGTFQKTDHDGIQTIASYCNDSSVVSAIQSRSGLVHGDLNGGNIIMHPEGTKVIDWQRPVYGPIELNRANLLVSLGIDAKPYVATGVMSLLYILNIAWFTQCALYWFPPGAEAYDTEIVKFVDTLNCLPKRMPE</sequence>
<dbReference type="InterPro" id="IPR011009">
    <property type="entry name" value="Kinase-like_dom_sf"/>
</dbReference>
<accession>A0A328U8H4</accession>
<evidence type="ECO:0000259" key="1">
    <source>
        <dbReference type="Pfam" id="PF01636"/>
    </source>
</evidence>
<reference evidence="2 3" key="1">
    <citation type="submission" date="2018-06" db="EMBL/GenBank/DDBJ databases">
        <title>Paenibacillus montanisoli sp. nov., isolated from mountain area soil.</title>
        <authorList>
            <person name="Wu M."/>
        </authorList>
    </citation>
    <scope>NUCLEOTIDE SEQUENCE [LARGE SCALE GENOMIC DNA]</scope>
    <source>
        <strain evidence="2 3">RA17</strain>
    </source>
</reference>
<dbReference type="AlphaFoldDB" id="A0A328U8H4"/>
<dbReference type="EMBL" id="QLUW01000001">
    <property type="protein sequence ID" value="RAP77255.1"/>
    <property type="molecule type" value="Genomic_DNA"/>
</dbReference>
<evidence type="ECO:0000313" key="2">
    <source>
        <dbReference type="EMBL" id="RAP77255.1"/>
    </source>
</evidence>
<proteinExistence type="predicted"/>
<dbReference type="RefSeq" id="WP_112880380.1">
    <property type="nucleotide sequence ID" value="NZ_QLUW01000001.1"/>
</dbReference>
<protein>
    <recommendedName>
        <fullName evidence="1">Aminoglycoside phosphotransferase domain-containing protein</fullName>
    </recommendedName>
</protein>